<evidence type="ECO:0000256" key="1">
    <source>
        <dbReference type="ARBA" id="ARBA00022679"/>
    </source>
</evidence>
<evidence type="ECO:0000259" key="3">
    <source>
        <dbReference type="Pfam" id="PF00288"/>
    </source>
</evidence>
<dbReference type="GO" id="GO:0005524">
    <property type="term" value="F:ATP binding"/>
    <property type="evidence" value="ECO:0007669"/>
    <property type="project" value="InterPro"/>
</dbReference>
<dbReference type="Pfam" id="PF08544">
    <property type="entry name" value="GHMP_kinases_C"/>
    <property type="match status" value="1"/>
</dbReference>
<dbReference type="RefSeq" id="WP_090529916.1">
    <property type="nucleotide sequence ID" value="NZ_FNRQ01000001.1"/>
</dbReference>
<dbReference type="PANTHER" id="PTHR20861:SF6">
    <property type="entry name" value="BETA-RIBOFURANOSYLPHENOL 5'-PHOSPHATE SYNTHASE"/>
    <property type="match status" value="1"/>
</dbReference>
<keyword evidence="1" id="KW-0808">Transferase</keyword>
<keyword evidence="2" id="KW-0418">Kinase</keyword>
<dbReference type="EMBL" id="FNRQ01000001">
    <property type="protein sequence ID" value="SEA32288.1"/>
    <property type="molecule type" value="Genomic_DNA"/>
</dbReference>
<dbReference type="Proteomes" id="UP000198638">
    <property type="component" value="Unassembled WGS sequence"/>
</dbReference>
<dbReference type="Pfam" id="PF00288">
    <property type="entry name" value="GHMP_kinases_N"/>
    <property type="match status" value="1"/>
</dbReference>
<organism evidence="5 6">
    <name type="scientific">Paraburkholderia sartisoli</name>
    <dbReference type="NCBI Taxonomy" id="83784"/>
    <lineage>
        <taxon>Bacteria</taxon>
        <taxon>Pseudomonadati</taxon>
        <taxon>Pseudomonadota</taxon>
        <taxon>Betaproteobacteria</taxon>
        <taxon>Burkholderiales</taxon>
        <taxon>Burkholderiaceae</taxon>
        <taxon>Paraburkholderia</taxon>
    </lineage>
</organism>
<proteinExistence type="predicted"/>
<dbReference type="OrthoDB" id="1492801at2"/>
<evidence type="ECO:0000313" key="5">
    <source>
        <dbReference type="EMBL" id="SEA32288.1"/>
    </source>
</evidence>
<reference evidence="6" key="1">
    <citation type="submission" date="2016-10" db="EMBL/GenBank/DDBJ databases">
        <authorList>
            <person name="Varghese N."/>
            <person name="Submissions S."/>
        </authorList>
    </citation>
    <scope>NUCLEOTIDE SEQUENCE [LARGE SCALE GENOMIC DNA]</scope>
    <source>
        <strain evidence="6">LMG 24000</strain>
    </source>
</reference>
<dbReference type="GO" id="GO:0016301">
    <property type="term" value="F:kinase activity"/>
    <property type="evidence" value="ECO:0007669"/>
    <property type="project" value="UniProtKB-KW"/>
</dbReference>
<keyword evidence="6" id="KW-1185">Reference proteome</keyword>
<sequence length="347" mass="35800">MQSQSGGLAPLSAVTVDAPARLHLGFLDPNGSLGRAFGSVGLTIDERGTRVTMRLADTMRVESSRGDAARARAERYIETLRAAWGGPAVSIDVQRAPRAHTGLGSGTQLALAIGTAYARLTGRSPGSAEIAHLLGRGARSGIGTLGFDHGGFLVDGGPAHAHDPAGHVHAEAPPLLFRQPFPDAWRILLVDDTTREGLHGDAEKHGLASLAPFPQALAAHLCHLVLLRILPGIAESDFDAFADGITEMQQTIGEYFAPVQGGVFSSPVVAAALEAVAARQTAGIGQTSWGPTGFAFVRGAEEAARALAVAQEATRGKPGIACSIVAGRNRGATLRAVDLQQCGIGAS</sequence>
<evidence type="ECO:0000259" key="4">
    <source>
        <dbReference type="Pfam" id="PF08544"/>
    </source>
</evidence>
<dbReference type="PANTHER" id="PTHR20861">
    <property type="entry name" value="HOMOSERINE/4-DIPHOSPHOCYTIDYL-2-C-METHYL-D-ERYTHRITOL KINASE"/>
    <property type="match status" value="1"/>
</dbReference>
<dbReference type="NCBIfam" id="TIGR00144">
    <property type="entry name" value="beta_RFAP_syn"/>
    <property type="match status" value="1"/>
</dbReference>
<accession>A0A1H4A935</accession>
<dbReference type="InterPro" id="IPR013750">
    <property type="entry name" value="GHMP_kinase_C_dom"/>
</dbReference>
<dbReference type="PIRSF" id="PIRSF004884">
    <property type="entry name" value="Sugar_kin_arch"/>
    <property type="match status" value="1"/>
</dbReference>
<dbReference type="SUPFAM" id="SSF54211">
    <property type="entry name" value="Ribosomal protein S5 domain 2-like"/>
    <property type="match status" value="1"/>
</dbReference>
<gene>
    <name evidence="5" type="ORF">SAMN05192564_1011075</name>
</gene>
<evidence type="ECO:0000313" key="6">
    <source>
        <dbReference type="Proteomes" id="UP000198638"/>
    </source>
</evidence>
<dbReference type="InterPro" id="IPR006204">
    <property type="entry name" value="GHMP_kinase_N_dom"/>
</dbReference>
<protein>
    <submittedName>
        <fullName evidence="5">Beta-RFAP synthase</fullName>
    </submittedName>
</protein>
<feature type="domain" description="GHMP kinase N-terminal" evidence="3">
    <location>
        <begin position="75"/>
        <end position="141"/>
    </location>
</feature>
<dbReference type="InterPro" id="IPR004422">
    <property type="entry name" value="RFAP_synthase"/>
</dbReference>
<feature type="domain" description="GHMP kinase C-terminal" evidence="4">
    <location>
        <begin position="230"/>
        <end position="309"/>
    </location>
</feature>
<dbReference type="InterPro" id="IPR020568">
    <property type="entry name" value="Ribosomal_Su5_D2-typ_SF"/>
</dbReference>
<dbReference type="AlphaFoldDB" id="A0A1H4A935"/>
<dbReference type="STRING" id="83784.SAMN05192564_1011075"/>
<evidence type="ECO:0000256" key="2">
    <source>
        <dbReference type="ARBA" id="ARBA00022777"/>
    </source>
</evidence>
<name>A0A1H4A935_9BURK</name>